<dbReference type="InterPro" id="IPR041685">
    <property type="entry name" value="AAA_GajA/Old/RecF-like"/>
</dbReference>
<evidence type="ECO:0000259" key="1">
    <source>
        <dbReference type="Pfam" id="PF13175"/>
    </source>
</evidence>
<evidence type="ECO:0000313" key="3">
    <source>
        <dbReference type="Proteomes" id="UP000253104"/>
    </source>
</evidence>
<proteinExistence type="predicted"/>
<dbReference type="OrthoDB" id="9815944at2"/>
<accession>A0A2Z5MVP0</accession>
<reference evidence="2 3" key="1">
    <citation type="journal article" date="2018" name="ISME J.">
        <title>Involvement of Burkholderiaceae and sulfurous volatiles in disease-suppressive soils.</title>
        <authorList>
            <person name="Carrion V.J."/>
            <person name="Cordovez V."/>
            <person name="Tyc O."/>
            <person name="Etalo D.W."/>
            <person name="de Bruijn I."/>
            <person name="de Jager V.C."/>
            <person name="Medema M.H."/>
            <person name="Eberl L."/>
            <person name="Raaijmakers J.M."/>
        </authorList>
    </citation>
    <scope>NUCLEOTIDE SEQUENCE [LARGE SCALE GENOMIC DNA]</scope>
    <source>
        <strain evidence="3">mHSR5</strain>
    </source>
</reference>
<dbReference type="AlphaFoldDB" id="A0A2Z5MVP0"/>
<dbReference type="PANTHER" id="PTHR43581:SF4">
    <property type="entry name" value="ATP_GTP PHOSPHATASE"/>
    <property type="match status" value="1"/>
</dbReference>
<dbReference type="InterPro" id="IPR027417">
    <property type="entry name" value="P-loop_NTPase"/>
</dbReference>
<dbReference type="EMBL" id="CP024902">
    <property type="protein sequence ID" value="AXF21335.1"/>
    <property type="molecule type" value="Genomic_DNA"/>
</dbReference>
<dbReference type="SUPFAM" id="SSF52540">
    <property type="entry name" value="P-loop containing nucleoside triphosphate hydrolases"/>
    <property type="match status" value="1"/>
</dbReference>
<organism evidence="2 3">
    <name type="scientific">Burkholderia pyrrocinia</name>
    <name type="common">Pseudomonas pyrrocinia</name>
    <dbReference type="NCBI Taxonomy" id="60550"/>
    <lineage>
        <taxon>Bacteria</taxon>
        <taxon>Pseudomonadati</taxon>
        <taxon>Pseudomonadota</taxon>
        <taxon>Betaproteobacteria</taxon>
        <taxon>Burkholderiales</taxon>
        <taxon>Burkholderiaceae</taxon>
        <taxon>Burkholderia</taxon>
        <taxon>Burkholderia cepacia complex</taxon>
    </lineage>
</organism>
<dbReference type="GO" id="GO:0016887">
    <property type="term" value="F:ATP hydrolysis activity"/>
    <property type="evidence" value="ECO:0007669"/>
    <property type="project" value="InterPro"/>
</dbReference>
<dbReference type="RefSeq" id="WP_114177696.1">
    <property type="nucleotide sequence ID" value="NZ_CP024902.1"/>
</dbReference>
<dbReference type="Pfam" id="PF13175">
    <property type="entry name" value="AAA_15"/>
    <property type="match status" value="2"/>
</dbReference>
<evidence type="ECO:0000313" key="2">
    <source>
        <dbReference type="EMBL" id="AXF21335.1"/>
    </source>
</evidence>
<dbReference type="Proteomes" id="UP000253104">
    <property type="component" value="Chromosome mHSR5_A"/>
</dbReference>
<feature type="domain" description="Endonuclease GajA/Old nuclease/RecF-like AAA" evidence="1">
    <location>
        <begin position="26"/>
        <end position="96"/>
    </location>
</feature>
<dbReference type="Gene3D" id="3.40.50.300">
    <property type="entry name" value="P-loop containing nucleotide triphosphate hydrolases"/>
    <property type="match status" value="2"/>
</dbReference>
<dbReference type="GO" id="GO:0006302">
    <property type="term" value="P:double-strand break repair"/>
    <property type="evidence" value="ECO:0007669"/>
    <property type="project" value="InterPro"/>
</dbReference>
<gene>
    <name evidence="2" type="ORF">CUJ89_13165</name>
</gene>
<name>A0A2Z5MVP0_BURPY</name>
<feature type="domain" description="Endonuclease GajA/Old nuclease/RecF-like AAA" evidence="1">
    <location>
        <begin position="238"/>
        <end position="298"/>
    </location>
</feature>
<dbReference type="PANTHER" id="PTHR43581">
    <property type="entry name" value="ATP/GTP PHOSPHATASE"/>
    <property type="match status" value="1"/>
</dbReference>
<dbReference type="InterPro" id="IPR051396">
    <property type="entry name" value="Bact_Antivir_Def_Nuclease"/>
</dbReference>
<protein>
    <recommendedName>
        <fullName evidence="1">Endonuclease GajA/Old nuclease/RecF-like AAA domain-containing protein</fullName>
    </recommendedName>
</protein>
<sequence length="462" mass="51851">MAFFENSSRKDELGYEDNKEIPIKSIAGIEIKNFRSFKDRAVRLGSQVTVISGRNGTMKTSIMGLIAHPFTSDAIDTFGKPLKTTLRNVFKLSPDFDKETYEYNLVIDTGKDTLLSEPVQIYPDSTDRHRVVVSGAKDGDGNFTYNTSFLNLRRLFPLIDTRAEPTNSTMTLKNDEGSRLKDYYETIFPSSAYDQFTPVSDAKGTLKTTFAPVGNQASYDWHSISSGEDNLGAIFNRLIGFQRAYDKKQKTGNGILCIDEFESSLHPVAQLRLFDYLYRWSGEHNVQVVISTHSLHLISHVYAKHAPNLTAGRVVLNFVSKSTASNKNYPILHNPPYELAYKELTLQNPIQAAEARKVNVYCEDDLAIHFVKHVVKSRIVLSAINFHSSLDPESGKPGTGYSALRSVCMQYPLLLENSLVIFDADVPATVTDKIKKKNLFLKLPDAENLAIERRIIAFIAEL</sequence>